<comment type="similarity">
    <text evidence="5">Belongs to the class I-like SAM-binding methyltransferase superfamily. RsmB/NOP family.</text>
</comment>
<feature type="active site" description="Nucleophile" evidence="5">
    <location>
        <position position="214"/>
    </location>
</feature>
<name>A0A840VC93_9BACT</name>
<proteinExistence type="inferred from homology"/>
<sequence length="298" mass="32451">MSALAARLAARLWRDESTREAFLAALSRGDGGLPVDIGAETGGRDGLPEWTPEWVSRRTGAAGEQSYGLDFSSVWEMQALSVVPRPVRRVLDVCAAPGGKSVLASRHLAPGFHLANEVVPKRLGILRHNLSRCGIAAHTQRWDPARLAVEAPEAFDGVLVDAPCSGQSLLARGVENQGCFHPATVKGNAMRQRGILSSSAACVAPGGWLVYSTCTFSPDENGKNMRWFGRRFEDFELIEVPDLKLWESEDPRLPGYTLYPQQGLGSGGFVCVWRKRGERSELPELSTALTEWPVAGRE</sequence>
<dbReference type="SUPFAM" id="SSF53335">
    <property type="entry name" value="S-adenosyl-L-methionine-dependent methyltransferases"/>
    <property type="match status" value="1"/>
</dbReference>
<keyword evidence="4 5" id="KW-0694">RNA-binding</keyword>
<dbReference type="Pfam" id="PF01189">
    <property type="entry name" value="Methyltr_RsmB-F"/>
    <property type="match status" value="1"/>
</dbReference>
<feature type="binding site" evidence="5">
    <location>
        <position position="161"/>
    </location>
    <ligand>
        <name>S-adenosyl-L-methionine</name>
        <dbReference type="ChEBI" id="CHEBI:59789"/>
    </ligand>
</feature>
<dbReference type="Gene3D" id="3.40.50.150">
    <property type="entry name" value="Vaccinia Virus protein VP39"/>
    <property type="match status" value="1"/>
</dbReference>
<comment type="caution">
    <text evidence="7">The sequence shown here is derived from an EMBL/GenBank/DDBJ whole genome shotgun (WGS) entry which is preliminary data.</text>
</comment>
<dbReference type="InterPro" id="IPR023267">
    <property type="entry name" value="RCMT"/>
</dbReference>
<dbReference type="Proteomes" id="UP000557717">
    <property type="component" value="Unassembled WGS sequence"/>
</dbReference>
<dbReference type="PROSITE" id="PS51686">
    <property type="entry name" value="SAM_MT_RSMB_NOP"/>
    <property type="match status" value="1"/>
</dbReference>
<dbReference type="GO" id="GO:0001510">
    <property type="term" value="P:RNA methylation"/>
    <property type="evidence" value="ECO:0007669"/>
    <property type="project" value="InterPro"/>
</dbReference>
<dbReference type="InterPro" id="IPR001678">
    <property type="entry name" value="MeTrfase_RsmB-F_NOP2_dom"/>
</dbReference>
<feature type="binding site" evidence="5">
    <location>
        <position position="117"/>
    </location>
    <ligand>
        <name>S-adenosyl-L-methionine</name>
        <dbReference type="ChEBI" id="CHEBI:59789"/>
    </ligand>
</feature>
<accession>A0A840VC93</accession>
<organism evidence="7 8">
    <name type="scientific">Haloferula luteola</name>
    <dbReference type="NCBI Taxonomy" id="595692"/>
    <lineage>
        <taxon>Bacteria</taxon>
        <taxon>Pseudomonadati</taxon>
        <taxon>Verrucomicrobiota</taxon>
        <taxon>Verrucomicrobiia</taxon>
        <taxon>Verrucomicrobiales</taxon>
        <taxon>Verrucomicrobiaceae</taxon>
        <taxon>Haloferula</taxon>
    </lineage>
</organism>
<keyword evidence="3 5" id="KW-0949">S-adenosyl-L-methionine</keyword>
<keyword evidence="2 5" id="KW-0808">Transferase</keyword>
<evidence type="ECO:0000313" key="8">
    <source>
        <dbReference type="Proteomes" id="UP000557717"/>
    </source>
</evidence>
<dbReference type="InterPro" id="IPR049560">
    <property type="entry name" value="MeTrfase_RsmB-F_NOP2_cat"/>
</dbReference>
<dbReference type="PRINTS" id="PR02008">
    <property type="entry name" value="RCMTFAMILY"/>
</dbReference>
<dbReference type="PANTHER" id="PTHR22807">
    <property type="entry name" value="NOP2 YEAST -RELATED NOL1/NOP2/FMU SUN DOMAIN-CONTAINING"/>
    <property type="match status" value="1"/>
</dbReference>
<evidence type="ECO:0000256" key="5">
    <source>
        <dbReference type="PROSITE-ProRule" id="PRU01023"/>
    </source>
</evidence>
<gene>
    <name evidence="7" type="ORF">HNR46_001665</name>
</gene>
<dbReference type="PANTHER" id="PTHR22807:SF53">
    <property type="entry name" value="RIBOSOMAL RNA SMALL SUBUNIT METHYLTRANSFERASE B-RELATED"/>
    <property type="match status" value="1"/>
</dbReference>
<keyword evidence="8" id="KW-1185">Reference proteome</keyword>
<feature type="domain" description="SAM-dependent MTase RsmB/NOP-type" evidence="6">
    <location>
        <begin position="1"/>
        <end position="276"/>
    </location>
</feature>
<evidence type="ECO:0000256" key="3">
    <source>
        <dbReference type="ARBA" id="ARBA00022691"/>
    </source>
</evidence>
<reference evidence="7 8" key="1">
    <citation type="submission" date="2020-08" db="EMBL/GenBank/DDBJ databases">
        <title>Genomic Encyclopedia of Type Strains, Phase IV (KMG-IV): sequencing the most valuable type-strain genomes for metagenomic binning, comparative biology and taxonomic classification.</title>
        <authorList>
            <person name="Goeker M."/>
        </authorList>
    </citation>
    <scope>NUCLEOTIDE SEQUENCE [LARGE SCALE GENOMIC DNA]</scope>
    <source>
        <strain evidence="7 8">YC6886</strain>
    </source>
</reference>
<dbReference type="InterPro" id="IPR029063">
    <property type="entry name" value="SAM-dependent_MTases_sf"/>
</dbReference>
<dbReference type="CDD" id="cd02440">
    <property type="entry name" value="AdoMet_MTases"/>
    <property type="match status" value="1"/>
</dbReference>
<feature type="binding site" evidence="5">
    <location>
        <begin position="94"/>
        <end position="100"/>
    </location>
    <ligand>
        <name>S-adenosyl-L-methionine</name>
        <dbReference type="ChEBI" id="CHEBI:59789"/>
    </ligand>
</feature>
<dbReference type="GO" id="GO:0008173">
    <property type="term" value="F:RNA methyltransferase activity"/>
    <property type="evidence" value="ECO:0007669"/>
    <property type="project" value="InterPro"/>
</dbReference>
<dbReference type="EMBL" id="JACHFD010000006">
    <property type="protein sequence ID" value="MBB5351429.1"/>
    <property type="molecule type" value="Genomic_DNA"/>
</dbReference>
<evidence type="ECO:0000259" key="6">
    <source>
        <dbReference type="PROSITE" id="PS51686"/>
    </source>
</evidence>
<protein>
    <submittedName>
        <fullName evidence="7">16S rRNA C967 or C1407 C5-methylase (RsmB/RsmF family)</fullName>
    </submittedName>
</protein>
<evidence type="ECO:0000256" key="1">
    <source>
        <dbReference type="ARBA" id="ARBA00022603"/>
    </source>
</evidence>
<keyword evidence="1 5" id="KW-0489">Methyltransferase</keyword>
<evidence type="ECO:0000313" key="7">
    <source>
        <dbReference type="EMBL" id="MBB5351429.1"/>
    </source>
</evidence>
<dbReference type="RefSeq" id="WP_184017573.1">
    <property type="nucleotide sequence ID" value="NZ_JACHFD010000006.1"/>
</dbReference>
<evidence type="ECO:0000256" key="4">
    <source>
        <dbReference type="ARBA" id="ARBA00022884"/>
    </source>
</evidence>
<dbReference type="AlphaFoldDB" id="A0A840VC93"/>
<feature type="binding site" evidence="5">
    <location>
        <position position="143"/>
    </location>
    <ligand>
        <name>S-adenosyl-L-methionine</name>
        <dbReference type="ChEBI" id="CHEBI:59789"/>
    </ligand>
</feature>
<dbReference type="GO" id="GO:0003723">
    <property type="term" value="F:RNA binding"/>
    <property type="evidence" value="ECO:0007669"/>
    <property type="project" value="UniProtKB-UniRule"/>
</dbReference>
<evidence type="ECO:0000256" key="2">
    <source>
        <dbReference type="ARBA" id="ARBA00022679"/>
    </source>
</evidence>